<sequence>MKGHHQSWKEAAQSTNGWQREKGGPKCYGFKSSSPKEREALPAVKGLLYLVFLGQPCPSWRGRRPLGGSSKHQGVPEEEQNRRKGISHQYFTSFFLQPHFQRETIPTSFEAGCDSSSRKDHLPPSMPPWKDALRDVTMSMGCRGWKGKKRWLTIGTQEADVYRGRALIHLEYWLSIFSCSVSFNIQASHFHLMFNY</sequence>
<name>A0AA35P1Q8_9SAUR</name>
<evidence type="ECO:0000256" key="1">
    <source>
        <dbReference type="SAM" id="MobiDB-lite"/>
    </source>
</evidence>
<protein>
    <submittedName>
        <fullName evidence="2">Uncharacterized protein</fullName>
    </submittedName>
</protein>
<keyword evidence="3" id="KW-1185">Reference proteome</keyword>
<feature type="region of interest" description="Disordered" evidence="1">
    <location>
        <begin position="1"/>
        <end position="35"/>
    </location>
</feature>
<proteinExistence type="predicted"/>
<evidence type="ECO:0000313" key="3">
    <source>
        <dbReference type="Proteomes" id="UP001178461"/>
    </source>
</evidence>
<gene>
    <name evidence="2" type="ORF">PODLI_1B006003</name>
</gene>
<accession>A0AA35P1Q8</accession>
<evidence type="ECO:0000313" key="2">
    <source>
        <dbReference type="EMBL" id="CAI5771804.1"/>
    </source>
</evidence>
<reference evidence="2" key="1">
    <citation type="submission" date="2022-12" db="EMBL/GenBank/DDBJ databases">
        <authorList>
            <person name="Alioto T."/>
            <person name="Alioto T."/>
            <person name="Gomez Garrido J."/>
        </authorList>
    </citation>
    <scope>NUCLEOTIDE SEQUENCE</scope>
</reference>
<dbReference type="AlphaFoldDB" id="A0AA35P1Q8"/>
<feature type="region of interest" description="Disordered" evidence="1">
    <location>
        <begin position="62"/>
        <end position="83"/>
    </location>
</feature>
<dbReference type="Proteomes" id="UP001178461">
    <property type="component" value="Chromosome 4"/>
</dbReference>
<dbReference type="EMBL" id="OX395129">
    <property type="protein sequence ID" value="CAI5771804.1"/>
    <property type="molecule type" value="Genomic_DNA"/>
</dbReference>
<organism evidence="2 3">
    <name type="scientific">Podarcis lilfordi</name>
    <name type="common">Lilford's wall lizard</name>
    <dbReference type="NCBI Taxonomy" id="74358"/>
    <lineage>
        <taxon>Eukaryota</taxon>
        <taxon>Metazoa</taxon>
        <taxon>Chordata</taxon>
        <taxon>Craniata</taxon>
        <taxon>Vertebrata</taxon>
        <taxon>Euteleostomi</taxon>
        <taxon>Lepidosauria</taxon>
        <taxon>Squamata</taxon>
        <taxon>Bifurcata</taxon>
        <taxon>Unidentata</taxon>
        <taxon>Episquamata</taxon>
        <taxon>Laterata</taxon>
        <taxon>Lacertibaenia</taxon>
        <taxon>Lacertidae</taxon>
        <taxon>Podarcis</taxon>
    </lineage>
</organism>